<evidence type="ECO:0000313" key="3">
    <source>
        <dbReference type="Proteomes" id="UP000006352"/>
    </source>
</evidence>
<dbReference type="RefSeq" id="XP_012181241.1">
    <property type="nucleotide sequence ID" value="XM_012325851.1"/>
</dbReference>
<protein>
    <submittedName>
        <fullName evidence="2">Uncharacterized protein</fullName>
    </submittedName>
</protein>
<dbReference type="HOGENOM" id="CLU_1102537_0_0_1"/>
<dbReference type="OrthoDB" id="2575000at2759"/>
<accession>J4G6R1</accession>
<keyword evidence="1" id="KW-0812">Transmembrane</keyword>
<feature type="transmembrane region" description="Helical" evidence="1">
    <location>
        <begin position="12"/>
        <end position="30"/>
    </location>
</feature>
<evidence type="ECO:0000313" key="2">
    <source>
        <dbReference type="EMBL" id="CCM01958.1"/>
    </source>
</evidence>
<dbReference type="Proteomes" id="UP000006352">
    <property type="component" value="Unassembled WGS sequence"/>
</dbReference>
<feature type="transmembrane region" description="Helical" evidence="1">
    <location>
        <begin position="202"/>
        <end position="222"/>
    </location>
</feature>
<dbReference type="InParanoid" id="J4G6R1"/>
<organism evidence="2 3">
    <name type="scientific">Fibroporia radiculosa</name>
    <dbReference type="NCBI Taxonomy" id="599839"/>
    <lineage>
        <taxon>Eukaryota</taxon>
        <taxon>Fungi</taxon>
        <taxon>Dikarya</taxon>
        <taxon>Basidiomycota</taxon>
        <taxon>Agaricomycotina</taxon>
        <taxon>Agaricomycetes</taxon>
        <taxon>Polyporales</taxon>
        <taxon>Fibroporiaceae</taxon>
        <taxon>Fibroporia</taxon>
    </lineage>
</organism>
<name>J4G6R1_9APHY</name>
<feature type="transmembrane region" description="Helical" evidence="1">
    <location>
        <begin position="118"/>
        <end position="137"/>
    </location>
</feature>
<evidence type="ECO:0000256" key="1">
    <source>
        <dbReference type="SAM" id="Phobius"/>
    </source>
</evidence>
<feature type="transmembrane region" description="Helical" evidence="1">
    <location>
        <begin position="158"/>
        <end position="182"/>
    </location>
</feature>
<gene>
    <name evidence="2" type="ORF">FIBRA_04031</name>
</gene>
<keyword evidence="1" id="KW-0472">Membrane</keyword>
<keyword evidence="1" id="KW-1133">Transmembrane helix</keyword>
<keyword evidence="3" id="KW-1185">Reference proteome</keyword>
<dbReference type="GeneID" id="24096869"/>
<dbReference type="AlphaFoldDB" id="J4G6R1"/>
<dbReference type="EMBL" id="HE797057">
    <property type="protein sequence ID" value="CCM01958.1"/>
    <property type="molecule type" value="Genomic_DNA"/>
</dbReference>
<sequence>MIAGLSRAVNIILAPLLALTAFLLILFTYLSPVLMLSTQVSLITVSPSTSLIQTNSSSSTSLLDGPSVFLGALGSCSRPNQESAVTCTLPTVSPTYNLAVLPPSAPDLLNAPTATTPAFIAVSLALMFIFIIMYTLTSHRAALGKIGVPFERPNVQRATAWIGFLGFIIGITSFLVLFMWFWKAVDDFNTDISKLGSEAPDLIAATSNGFVMVWVGYAFYAVPLVSSLSKLHVASGKA</sequence>
<proteinExistence type="predicted"/>
<reference evidence="2 3" key="1">
    <citation type="journal article" date="2012" name="Appl. Environ. Microbiol.">
        <title>Short-read sequencing for genomic analysis of the brown rot fungus Fibroporia radiculosa.</title>
        <authorList>
            <person name="Tang J.D."/>
            <person name="Perkins A.D."/>
            <person name="Sonstegard T.S."/>
            <person name="Schroeder S.G."/>
            <person name="Burgess S.C."/>
            <person name="Diehl S.V."/>
        </authorList>
    </citation>
    <scope>NUCLEOTIDE SEQUENCE [LARGE SCALE GENOMIC DNA]</scope>
    <source>
        <strain evidence="2 3">TFFH 294</strain>
    </source>
</reference>